<reference evidence="3 4" key="2">
    <citation type="submission" date="2018-03" db="EMBL/GenBank/DDBJ databases">
        <authorList>
            <person name="Keele B.F."/>
        </authorList>
    </citation>
    <scope>NUCLEOTIDE SEQUENCE [LARGE SCALE GENOMIC DNA]</scope>
    <source>
        <strain evidence="3 4">CCALA 016</strain>
    </source>
</reference>
<dbReference type="Proteomes" id="UP000239001">
    <property type="component" value="Unassembled WGS sequence"/>
</dbReference>
<evidence type="ECO:0000256" key="1">
    <source>
        <dbReference type="SAM" id="Phobius"/>
    </source>
</evidence>
<keyword evidence="1" id="KW-0472">Membrane</keyword>
<sequence length="165" mass="19743">MSEVKFTPPMLYRSEEVQQILNIAIARQVTQGEMTRKQLLEIAAEMDIETKDLEAAEQEWYTQHLLDLKRQKFNLYQQEKFKNKAVRYVIINGFLMTFNIISAGTLSWAIYPIFFLGLPLSLTAWKTFQVKGEVYEQAFQRWQVKDEIKQSFFYIWTRIRRAWLT</sequence>
<dbReference type="OrthoDB" id="560236at2"/>
<dbReference type="Pfam" id="PF13239">
    <property type="entry name" value="2TM"/>
    <property type="match status" value="1"/>
</dbReference>
<feature type="domain" description="2TM" evidence="2">
    <location>
        <begin position="69"/>
        <end position="147"/>
    </location>
</feature>
<protein>
    <recommendedName>
        <fullName evidence="2">2TM domain-containing protein</fullName>
    </recommendedName>
</protein>
<name>A0A2T1LXF1_9CHRO</name>
<accession>A0A2T1LXF1</accession>
<keyword evidence="4" id="KW-1185">Reference proteome</keyword>
<feature type="transmembrane region" description="Helical" evidence="1">
    <location>
        <begin position="85"/>
        <end position="102"/>
    </location>
</feature>
<keyword evidence="1" id="KW-1133">Transmembrane helix</keyword>
<dbReference type="AlphaFoldDB" id="A0A2T1LXF1"/>
<comment type="caution">
    <text evidence="3">The sequence shown here is derived from an EMBL/GenBank/DDBJ whole genome shotgun (WGS) entry which is preliminary data.</text>
</comment>
<gene>
    <name evidence="3" type="ORF">C7H19_12850</name>
</gene>
<evidence type="ECO:0000259" key="2">
    <source>
        <dbReference type="Pfam" id="PF13239"/>
    </source>
</evidence>
<evidence type="ECO:0000313" key="3">
    <source>
        <dbReference type="EMBL" id="PSF36848.1"/>
    </source>
</evidence>
<dbReference type="EMBL" id="PXOH01000012">
    <property type="protein sequence ID" value="PSF36848.1"/>
    <property type="molecule type" value="Genomic_DNA"/>
</dbReference>
<organism evidence="3 4">
    <name type="scientific">Aphanothece hegewaldii CCALA 016</name>
    <dbReference type="NCBI Taxonomy" id="2107694"/>
    <lineage>
        <taxon>Bacteria</taxon>
        <taxon>Bacillati</taxon>
        <taxon>Cyanobacteriota</taxon>
        <taxon>Cyanophyceae</taxon>
        <taxon>Oscillatoriophycideae</taxon>
        <taxon>Chroococcales</taxon>
        <taxon>Aphanothecaceae</taxon>
        <taxon>Aphanothece</taxon>
    </lineage>
</organism>
<dbReference type="InterPro" id="IPR025698">
    <property type="entry name" value="2TM_dom"/>
</dbReference>
<proteinExistence type="predicted"/>
<reference evidence="3 4" key="1">
    <citation type="submission" date="2018-03" db="EMBL/GenBank/DDBJ databases">
        <title>The ancient ancestry and fast evolution of plastids.</title>
        <authorList>
            <person name="Moore K.R."/>
            <person name="Magnabosco C."/>
            <person name="Momper L."/>
            <person name="Gold D.A."/>
            <person name="Bosak T."/>
            <person name="Fournier G.P."/>
        </authorList>
    </citation>
    <scope>NUCLEOTIDE SEQUENCE [LARGE SCALE GENOMIC DNA]</scope>
    <source>
        <strain evidence="3 4">CCALA 016</strain>
    </source>
</reference>
<keyword evidence="1" id="KW-0812">Transmembrane</keyword>
<evidence type="ECO:0000313" key="4">
    <source>
        <dbReference type="Proteomes" id="UP000239001"/>
    </source>
</evidence>